<evidence type="ECO:0000313" key="2">
    <source>
        <dbReference type="EMBL" id="ORY52799.1"/>
    </source>
</evidence>
<accession>A0A1Y2D0J0</accession>
<feature type="compositionally biased region" description="Basic residues" evidence="1">
    <location>
        <begin position="36"/>
        <end position="45"/>
    </location>
</feature>
<proteinExistence type="predicted"/>
<protein>
    <submittedName>
        <fullName evidence="2">Uncharacterized protein</fullName>
    </submittedName>
</protein>
<keyword evidence="3" id="KW-1185">Reference proteome</keyword>
<name>A0A1Y2D0J0_9FUNG</name>
<evidence type="ECO:0000313" key="3">
    <source>
        <dbReference type="Proteomes" id="UP000193920"/>
    </source>
</evidence>
<organism evidence="2 3">
    <name type="scientific">Neocallimastix californiae</name>
    <dbReference type="NCBI Taxonomy" id="1754190"/>
    <lineage>
        <taxon>Eukaryota</taxon>
        <taxon>Fungi</taxon>
        <taxon>Fungi incertae sedis</taxon>
        <taxon>Chytridiomycota</taxon>
        <taxon>Chytridiomycota incertae sedis</taxon>
        <taxon>Neocallimastigomycetes</taxon>
        <taxon>Neocallimastigales</taxon>
        <taxon>Neocallimastigaceae</taxon>
        <taxon>Neocallimastix</taxon>
    </lineage>
</organism>
<dbReference type="OrthoDB" id="2146621at2759"/>
<feature type="region of interest" description="Disordered" evidence="1">
    <location>
        <begin position="33"/>
        <end position="53"/>
    </location>
</feature>
<gene>
    <name evidence="2" type="ORF">LY90DRAFT_287144</name>
</gene>
<comment type="caution">
    <text evidence="2">The sequence shown here is derived from an EMBL/GenBank/DDBJ whole genome shotgun (WGS) entry which is preliminary data.</text>
</comment>
<sequence>MLIEDSGIECIKGEESLIKLNIRNKNIIMNNQRSKNLNKKHKKQKKENSINQNQCNNSIQKDEMIQTELSSVISRNSICSESTLSSSDLEINDGFMLNDNCLFFYENHAIIKDTIKWSFEYEVNTITNPSGDSYQKLKPLKLRLPINLFLQNKLEEVSITKKHNYSKYKSILKKNWLNFLEKISNSLVGIA</sequence>
<dbReference type="AlphaFoldDB" id="A0A1Y2D0J0"/>
<reference evidence="2 3" key="1">
    <citation type="submission" date="2016-08" db="EMBL/GenBank/DDBJ databases">
        <title>A Parts List for Fungal Cellulosomes Revealed by Comparative Genomics.</title>
        <authorList>
            <consortium name="DOE Joint Genome Institute"/>
            <person name="Haitjema C.H."/>
            <person name="Gilmore S.P."/>
            <person name="Henske J.K."/>
            <person name="Solomon K.V."/>
            <person name="De Groot R."/>
            <person name="Kuo A."/>
            <person name="Mondo S.J."/>
            <person name="Salamov A.A."/>
            <person name="Labutti K."/>
            <person name="Zhao Z."/>
            <person name="Chiniquy J."/>
            <person name="Barry K."/>
            <person name="Brewer H.M."/>
            <person name="Purvine S.O."/>
            <person name="Wright A.T."/>
            <person name="Boxma B."/>
            <person name="Van Alen T."/>
            <person name="Hackstein J.H."/>
            <person name="Baker S.E."/>
            <person name="Grigoriev I.V."/>
            <person name="O'Malley M.A."/>
        </authorList>
    </citation>
    <scope>NUCLEOTIDE SEQUENCE [LARGE SCALE GENOMIC DNA]</scope>
    <source>
        <strain evidence="2 3">G1</strain>
    </source>
</reference>
<dbReference type="Proteomes" id="UP000193920">
    <property type="component" value="Unassembled WGS sequence"/>
</dbReference>
<evidence type="ECO:0000256" key="1">
    <source>
        <dbReference type="SAM" id="MobiDB-lite"/>
    </source>
</evidence>
<dbReference type="EMBL" id="MCOG01000092">
    <property type="protein sequence ID" value="ORY52799.1"/>
    <property type="molecule type" value="Genomic_DNA"/>
</dbReference>